<keyword evidence="2" id="KW-1185">Reference proteome</keyword>
<protein>
    <submittedName>
        <fullName evidence="1">Uncharacterized protein</fullName>
    </submittedName>
</protein>
<organism evidence="1 2">
    <name type="scientific">Massarina eburnea CBS 473.64</name>
    <dbReference type="NCBI Taxonomy" id="1395130"/>
    <lineage>
        <taxon>Eukaryota</taxon>
        <taxon>Fungi</taxon>
        <taxon>Dikarya</taxon>
        <taxon>Ascomycota</taxon>
        <taxon>Pezizomycotina</taxon>
        <taxon>Dothideomycetes</taxon>
        <taxon>Pleosporomycetidae</taxon>
        <taxon>Pleosporales</taxon>
        <taxon>Massarineae</taxon>
        <taxon>Massarinaceae</taxon>
        <taxon>Massarina</taxon>
    </lineage>
</organism>
<name>A0A6A6SC84_9PLEO</name>
<dbReference type="Proteomes" id="UP000799753">
    <property type="component" value="Unassembled WGS sequence"/>
</dbReference>
<gene>
    <name evidence="1" type="ORF">P280DRAFT_171840</name>
</gene>
<dbReference type="AlphaFoldDB" id="A0A6A6SC84"/>
<reference evidence="1" key="1">
    <citation type="journal article" date="2020" name="Stud. Mycol.">
        <title>101 Dothideomycetes genomes: a test case for predicting lifestyles and emergence of pathogens.</title>
        <authorList>
            <person name="Haridas S."/>
            <person name="Albert R."/>
            <person name="Binder M."/>
            <person name="Bloem J."/>
            <person name="Labutti K."/>
            <person name="Salamov A."/>
            <person name="Andreopoulos B."/>
            <person name="Baker S."/>
            <person name="Barry K."/>
            <person name="Bills G."/>
            <person name="Bluhm B."/>
            <person name="Cannon C."/>
            <person name="Castanera R."/>
            <person name="Culley D."/>
            <person name="Daum C."/>
            <person name="Ezra D."/>
            <person name="Gonzalez J."/>
            <person name="Henrissat B."/>
            <person name="Kuo A."/>
            <person name="Liang C."/>
            <person name="Lipzen A."/>
            <person name="Lutzoni F."/>
            <person name="Magnuson J."/>
            <person name="Mondo S."/>
            <person name="Nolan M."/>
            <person name="Ohm R."/>
            <person name="Pangilinan J."/>
            <person name="Park H.-J."/>
            <person name="Ramirez L."/>
            <person name="Alfaro M."/>
            <person name="Sun H."/>
            <person name="Tritt A."/>
            <person name="Yoshinaga Y."/>
            <person name="Zwiers L.-H."/>
            <person name="Turgeon B."/>
            <person name="Goodwin S."/>
            <person name="Spatafora J."/>
            <person name="Crous P."/>
            <person name="Grigoriev I."/>
        </authorList>
    </citation>
    <scope>NUCLEOTIDE SEQUENCE</scope>
    <source>
        <strain evidence="1">CBS 473.64</strain>
    </source>
</reference>
<proteinExistence type="predicted"/>
<evidence type="ECO:0000313" key="2">
    <source>
        <dbReference type="Proteomes" id="UP000799753"/>
    </source>
</evidence>
<accession>A0A6A6SC84</accession>
<evidence type="ECO:0000313" key="1">
    <source>
        <dbReference type="EMBL" id="KAF2644451.1"/>
    </source>
</evidence>
<sequence>MGLVNWRSWSCMDYQVGYTPFNHLFPVILSRATRLRMRTLAYPWYPSEHMASALACALLA</sequence>
<dbReference type="EMBL" id="MU006778">
    <property type="protein sequence ID" value="KAF2644451.1"/>
    <property type="molecule type" value="Genomic_DNA"/>
</dbReference>